<keyword evidence="6 8" id="KW-0560">Oxidoreductase</keyword>
<feature type="binding site" evidence="8">
    <location>
        <position position="161"/>
    </location>
    <ligand>
        <name>a divalent metal cation</name>
        <dbReference type="ChEBI" id="CHEBI:60240"/>
    </ligand>
</feature>
<dbReference type="GO" id="GO:0005737">
    <property type="term" value="C:cytoplasm"/>
    <property type="evidence" value="ECO:0007669"/>
    <property type="project" value="UniProtKB-SubCell"/>
</dbReference>
<dbReference type="HAMAP" id="MF_00825">
    <property type="entry name" value="3_HAO"/>
    <property type="match status" value="1"/>
</dbReference>
<feature type="binding site" evidence="8">
    <location>
        <position position="124"/>
    </location>
    <ligand>
        <name>a divalent metal cation</name>
        <dbReference type="ChEBI" id="CHEBI:60240"/>
    </ligand>
</feature>
<dbReference type="UniPathway" id="UPA00253">
    <property type="reaction ID" value="UER00330"/>
</dbReference>
<comment type="similarity">
    <text evidence="8">Belongs to the 3-HAO family.</text>
</comment>
<comment type="subcellular location">
    <subcellularLocation>
        <location evidence="8">Cytoplasm</location>
    </subcellularLocation>
</comment>
<dbReference type="InterPro" id="IPR011051">
    <property type="entry name" value="RmlC_Cupin_sf"/>
</dbReference>
<dbReference type="OrthoDB" id="204928at2759"/>
<dbReference type="CDD" id="cd06123">
    <property type="entry name" value="cupin_HAO"/>
    <property type="match status" value="1"/>
</dbReference>
<feature type="binding site" evidence="8">
    <location>
        <position position="127"/>
    </location>
    <ligand>
        <name>a divalent metal cation</name>
        <dbReference type="ChEBI" id="CHEBI:60240"/>
    </ligand>
</feature>
<evidence type="ECO:0000313" key="9">
    <source>
        <dbReference type="EMBL" id="KAG2176954.1"/>
    </source>
</evidence>
<dbReference type="Gene3D" id="2.60.120.10">
    <property type="entry name" value="Jelly Rolls"/>
    <property type="match status" value="1"/>
</dbReference>
<keyword evidence="3 8" id="KW-0662">Pyridine nucleotide biosynthesis</keyword>
<keyword evidence="8" id="KW-0963">Cytoplasm</keyword>
<organism evidence="9 10">
    <name type="scientific">Mortierella isabellina</name>
    <name type="common">Filamentous fungus</name>
    <name type="synonym">Umbelopsis isabellina</name>
    <dbReference type="NCBI Taxonomy" id="91625"/>
    <lineage>
        <taxon>Eukaryota</taxon>
        <taxon>Fungi</taxon>
        <taxon>Fungi incertae sedis</taxon>
        <taxon>Mucoromycota</taxon>
        <taxon>Mucoromycotina</taxon>
        <taxon>Umbelopsidomycetes</taxon>
        <taxon>Umbelopsidales</taxon>
        <taxon>Umbelopsidaceae</taxon>
        <taxon>Umbelopsis</taxon>
    </lineage>
</organism>
<dbReference type="GO" id="GO:0034354">
    <property type="term" value="P:'de novo' NAD+ biosynthetic process from L-tryptophan"/>
    <property type="evidence" value="ECO:0007669"/>
    <property type="project" value="UniProtKB-UniRule"/>
</dbReference>
<dbReference type="Proteomes" id="UP000654370">
    <property type="component" value="Unassembled WGS sequence"/>
</dbReference>
<dbReference type="PANTHER" id="PTHR15497:SF1">
    <property type="entry name" value="3-HYDROXYANTHRANILATE 3,4-DIOXYGENASE"/>
    <property type="match status" value="1"/>
</dbReference>
<evidence type="ECO:0000256" key="5">
    <source>
        <dbReference type="ARBA" id="ARBA00022964"/>
    </source>
</evidence>
<reference evidence="9" key="1">
    <citation type="submission" date="2020-12" db="EMBL/GenBank/DDBJ databases">
        <title>Metabolic potential, ecology and presence of endohyphal bacteria is reflected in genomic diversity of Mucoromycotina.</title>
        <authorList>
            <person name="Muszewska A."/>
            <person name="Okrasinska A."/>
            <person name="Steczkiewicz K."/>
            <person name="Drgas O."/>
            <person name="Orlowska M."/>
            <person name="Perlinska-Lenart U."/>
            <person name="Aleksandrzak-Piekarczyk T."/>
            <person name="Szatraj K."/>
            <person name="Zielenkiewicz U."/>
            <person name="Pilsyk S."/>
            <person name="Malc E."/>
            <person name="Mieczkowski P."/>
            <person name="Kruszewska J.S."/>
            <person name="Biernat P."/>
            <person name="Pawlowska J."/>
        </authorList>
    </citation>
    <scope>NUCLEOTIDE SEQUENCE</scope>
    <source>
        <strain evidence="9">WA0000067209</strain>
    </source>
</reference>
<dbReference type="Pfam" id="PF06052">
    <property type="entry name" value="3-HAO"/>
    <property type="match status" value="1"/>
</dbReference>
<evidence type="ECO:0000256" key="1">
    <source>
        <dbReference type="ARBA" id="ARBA00001954"/>
    </source>
</evidence>
<name>A0A8H7PMJ2_MORIS</name>
<sequence length="172" mass="19758">MSKLPSPLHLAKWLSENEDKLQPPIGNYMLQVGQGTQVMAVGGPNARTDFHVNETEEWFYQYRGNMTLRVFVDGDFKDINIDEGEMYLLPGNVPHSPIRYANTVGIVIEKIREPHHIDRLRWYCKNCKSMIVEESFHCVDLGSQLKPIVERYANDEAMRTCKECGTVNEAKL</sequence>
<dbReference type="PANTHER" id="PTHR15497">
    <property type="entry name" value="3-HYDROXYANTHRANILATE 3,4-DIOXYGENASE"/>
    <property type="match status" value="1"/>
</dbReference>
<feature type="binding site" evidence="8">
    <location>
        <position position="51"/>
    </location>
    <ligand>
        <name>Fe cation</name>
        <dbReference type="ChEBI" id="CHEBI:24875"/>
        <note>catalytic</note>
    </ligand>
</feature>
<evidence type="ECO:0000256" key="8">
    <source>
        <dbReference type="HAMAP-Rule" id="MF_03019"/>
    </source>
</evidence>
<feature type="binding site" evidence="8">
    <location>
        <position position="47"/>
    </location>
    <ligand>
        <name>O2</name>
        <dbReference type="ChEBI" id="CHEBI:15379"/>
    </ligand>
</feature>
<keyword evidence="7 8" id="KW-0408">Iron</keyword>
<feature type="binding site" evidence="8">
    <location>
        <position position="99"/>
    </location>
    <ligand>
        <name>substrate</name>
    </ligand>
</feature>
<feature type="binding site" evidence="8">
    <location>
        <position position="164"/>
    </location>
    <ligand>
        <name>a divalent metal cation</name>
        <dbReference type="ChEBI" id="CHEBI:60240"/>
    </ligand>
</feature>
<evidence type="ECO:0000256" key="7">
    <source>
        <dbReference type="ARBA" id="ARBA00023004"/>
    </source>
</evidence>
<keyword evidence="10" id="KW-1185">Reference proteome</keyword>
<protein>
    <recommendedName>
        <fullName evidence="8">3-hydroxyanthranilate 3,4-dioxygenase</fullName>
        <ecNumber evidence="8">1.13.11.6</ecNumber>
    </recommendedName>
    <alternativeName>
        <fullName evidence="8">3-hydroxyanthranilate oxygenase</fullName>
        <shortName evidence="8">3-HAO</shortName>
    </alternativeName>
    <alternativeName>
        <fullName evidence="8">3-hydroxyanthranilic acid dioxygenase</fullName>
        <shortName evidence="8">HAD</shortName>
    </alternativeName>
    <alternativeName>
        <fullName evidence="8">Biosynthesis of nicotinic acid protein 1</fullName>
    </alternativeName>
</protein>
<keyword evidence="4 8" id="KW-0479">Metal-binding</keyword>
<evidence type="ECO:0000313" key="10">
    <source>
        <dbReference type="Proteomes" id="UP000654370"/>
    </source>
</evidence>
<comment type="pathway">
    <text evidence="8">Cofactor biosynthesis; NAD(+) biosynthesis; quinolinate from L-kynurenine: step 3/3.</text>
</comment>
<dbReference type="GO" id="GO:0008198">
    <property type="term" value="F:ferrous iron binding"/>
    <property type="evidence" value="ECO:0007669"/>
    <property type="project" value="UniProtKB-UniRule"/>
</dbReference>
<feature type="binding site" evidence="8">
    <location>
        <position position="57"/>
    </location>
    <ligand>
        <name>substrate</name>
    </ligand>
</feature>
<dbReference type="InterPro" id="IPR014710">
    <property type="entry name" value="RmlC-like_jellyroll"/>
</dbReference>
<dbReference type="AlphaFoldDB" id="A0A8H7PMJ2"/>
<dbReference type="InterPro" id="IPR010329">
    <property type="entry name" value="3hydroanth_dOase"/>
</dbReference>
<gene>
    <name evidence="8" type="primary">BNA1</name>
    <name evidence="9" type="ORF">INT43_007608</name>
</gene>
<comment type="caution">
    <text evidence="9">The sequence shown here is derived from an EMBL/GenBank/DDBJ whole genome shotgun (WGS) entry which is preliminary data.</text>
</comment>
<evidence type="ECO:0000256" key="6">
    <source>
        <dbReference type="ARBA" id="ARBA00023002"/>
    </source>
</evidence>
<feature type="binding site" evidence="8">
    <location>
        <position position="109"/>
    </location>
    <ligand>
        <name>substrate</name>
    </ligand>
</feature>
<dbReference type="NCBIfam" id="TIGR03037">
    <property type="entry name" value="anthran_nbaC"/>
    <property type="match status" value="1"/>
</dbReference>
<feature type="binding site" evidence="8">
    <location>
        <position position="57"/>
    </location>
    <ligand>
        <name>Fe cation</name>
        <dbReference type="ChEBI" id="CHEBI:24875"/>
        <note>catalytic</note>
    </ligand>
</feature>
<comment type="catalytic activity">
    <reaction evidence="8">
        <text>3-hydroxyanthranilate + O2 = (2Z,4Z)-2-amino-3-carboxymuconate 6-semialdehyde</text>
        <dbReference type="Rhea" id="RHEA:17953"/>
        <dbReference type="ChEBI" id="CHEBI:15379"/>
        <dbReference type="ChEBI" id="CHEBI:36559"/>
        <dbReference type="ChEBI" id="CHEBI:77612"/>
        <dbReference type="EC" id="1.13.11.6"/>
    </reaction>
</comment>
<evidence type="ECO:0000256" key="2">
    <source>
        <dbReference type="ARBA" id="ARBA00002752"/>
    </source>
</evidence>
<dbReference type="GO" id="GO:0043420">
    <property type="term" value="P:anthranilate metabolic process"/>
    <property type="evidence" value="ECO:0007669"/>
    <property type="project" value="UniProtKB-UniRule"/>
</dbReference>
<proteinExistence type="inferred from homology"/>
<comment type="function">
    <text evidence="2 8">Catalyzes the oxidative ring opening of 3-hydroxyanthranilate to 2-amino-3-carboxymuconate semialdehyde, which spontaneously cyclizes to quinolinate.</text>
</comment>
<comment type="cofactor">
    <cofactor evidence="1 8">
        <name>Fe(2+)</name>
        <dbReference type="ChEBI" id="CHEBI:29033"/>
    </cofactor>
</comment>
<dbReference type="EMBL" id="JAEPQZ010000009">
    <property type="protein sequence ID" value="KAG2176954.1"/>
    <property type="molecule type" value="Genomic_DNA"/>
</dbReference>
<accession>A0A8H7PMJ2</accession>
<dbReference type="EC" id="1.13.11.6" evidence="8"/>
<evidence type="ECO:0000256" key="4">
    <source>
        <dbReference type="ARBA" id="ARBA00022723"/>
    </source>
</evidence>
<keyword evidence="5 8" id="KW-0223">Dioxygenase</keyword>
<dbReference type="GO" id="GO:0006569">
    <property type="term" value="P:L-tryptophan catabolic process"/>
    <property type="evidence" value="ECO:0007669"/>
    <property type="project" value="UniProtKB-UniRule"/>
</dbReference>
<dbReference type="GO" id="GO:0019805">
    <property type="term" value="P:quinolinate biosynthetic process"/>
    <property type="evidence" value="ECO:0007669"/>
    <property type="project" value="UniProtKB-UniRule"/>
</dbReference>
<feature type="binding site" evidence="8">
    <location>
        <position position="95"/>
    </location>
    <ligand>
        <name>Fe cation</name>
        <dbReference type="ChEBI" id="CHEBI:24875"/>
        <note>catalytic</note>
    </ligand>
</feature>
<dbReference type="GO" id="GO:0000334">
    <property type="term" value="F:3-hydroxyanthranilate 3,4-dioxygenase activity"/>
    <property type="evidence" value="ECO:0007669"/>
    <property type="project" value="UniProtKB-UniRule"/>
</dbReference>
<evidence type="ECO:0000256" key="3">
    <source>
        <dbReference type="ARBA" id="ARBA00022642"/>
    </source>
</evidence>
<dbReference type="SUPFAM" id="SSF51182">
    <property type="entry name" value="RmlC-like cupins"/>
    <property type="match status" value="1"/>
</dbReference>